<dbReference type="InterPro" id="IPR011333">
    <property type="entry name" value="SKP1/BTB/POZ_sf"/>
</dbReference>
<proteinExistence type="predicted"/>
<reference evidence="2" key="1">
    <citation type="submission" date="2022-08" db="UniProtKB">
        <authorList>
            <consortium name="EnsemblMetazoa"/>
        </authorList>
    </citation>
    <scope>IDENTIFICATION</scope>
    <source>
        <strain evidence="2">05x7-T-G4-1.051#20</strain>
    </source>
</reference>
<dbReference type="SMART" id="SM00225">
    <property type="entry name" value="BTB"/>
    <property type="match status" value="2"/>
</dbReference>
<dbReference type="Proteomes" id="UP000005408">
    <property type="component" value="Unassembled WGS sequence"/>
</dbReference>
<dbReference type="InterPro" id="IPR000210">
    <property type="entry name" value="BTB/POZ_dom"/>
</dbReference>
<evidence type="ECO:0000313" key="3">
    <source>
        <dbReference type="Proteomes" id="UP000005408"/>
    </source>
</evidence>
<dbReference type="Pfam" id="PF00651">
    <property type="entry name" value="BTB"/>
    <property type="match status" value="2"/>
</dbReference>
<dbReference type="PANTHER" id="PTHR22744:SF17">
    <property type="entry name" value="BTB DOMAIN-CONTAINING PROTEIN"/>
    <property type="match status" value="1"/>
</dbReference>
<evidence type="ECO:0000313" key="2">
    <source>
        <dbReference type="EnsemblMetazoa" id="G12701.1:cds"/>
    </source>
</evidence>
<name>A0A8W8I7B1_MAGGI</name>
<protein>
    <recommendedName>
        <fullName evidence="1">BTB domain-containing protein</fullName>
    </recommendedName>
</protein>
<keyword evidence="3" id="KW-1185">Reference proteome</keyword>
<dbReference type="EnsemblMetazoa" id="G12701.1">
    <property type="protein sequence ID" value="G12701.1:cds"/>
    <property type="gene ID" value="G12701"/>
</dbReference>
<dbReference type="Gene3D" id="3.30.710.10">
    <property type="entry name" value="Potassium Channel Kv1.1, Chain A"/>
    <property type="match status" value="2"/>
</dbReference>
<accession>A0A8W8I7B1</accession>
<dbReference type="PANTHER" id="PTHR22744">
    <property type="entry name" value="HELIX LOOP HELIX PROTEIN 21-RELATED"/>
    <property type="match status" value="1"/>
</dbReference>
<dbReference type="CDD" id="cd18186">
    <property type="entry name" value="BTB_POZ_ZBTB_KLHL-like"/>
    <property type="match status" value="2"/>
</dbReference>
<organism evidence="2 3">
    <name type="scientific">Magallana gigas</name>
    <name type="common">Pacific oyster</name>
    <name type="synonym">Crassostrea gigas</name>
    <dbReference type="NCBI Taxonomy" id="29159"/>
    <lineage>
        <taxon>Eukaryota</taxon>
        <taxon>Metazoa</taxon>
        <taxon>Spiralia</taxon>
        <taxon>Lophotrochozoa</taxon>
        <taxon>Mollusca</taxon>
        <taxon>Bivalvia</taxon>
        <taxon>Autobranchia</taxon>
        <taxon>Pteriomorphia</taxon>
        <taxon>Ostreida</taxon>
        <taxon>Ostreoidea</taxon>
        <taxon>Ostreidae</taxon>
        <taxon>Magallana</taxon>
    </lineage>
</organism>
<feature type="domain" description="BTB" evidence="1">
    <location>
        <begin position="291"/>
        <end position="347"/>
    </location>
</feature>
<dbReference type="SUPFAM" id="SSF54695">
    <property type="entry name" value="POZ domain"/>
    <property type="match status" value="2"/>
</dbReference>
<evidence type="ECO:0000259" key="1">
    <source>
        <dbReference type="PROSITE" id="PS50097"/>
    </source>
</evidence>
<feature type="domain" description="BTB" evidence="1">
    <location>
        <begin position="27"/>
        <end position="86"/>
    </location>
</feature>
<dbReference type="PROSITE" id="PS50097">
    <property type="entry name" value="BTB"/>
    <property type="match status" value="2"/>
</dbReference>
<dbReference type="AlphaFoldDB" id="A0A8W8I7B1"/>
<sequence>MASDKSDKSEFEDLVNKDEVDIGFPGTDLILVVEGRQIHVNKNVLSQHSPVFNTMFNTNFKEGTAKEIVLQDKKATDVVEFLKCFYPNMKYPITGNNVLQVLPLAHEYQSPLAKDCEDFMIAMCTPGMGLTVSILLDYILAGEKYDLTRFIDIGVEFCARINFNHLNGTTIEKSKEEVKAVRDEYDETKAFKNRETSVYAVKLGTRPSLLTKHDDNDYKPPTSVPWMLTIPLIAPRIYNVRASPRANSVYLWWEISMSKPSAAIFQRYMLYAPLARMEAKKQSFDIGFPDNDVILLVEGQKFHVNKAVLSDHSPVFNTMLNKESTAKEIVLEDKKAVDVVEFLKSFYPNMKHPITGANVLQVLTLAHEYQSPLVADCENFMIIMCTPKSGVRVSTLLDYILAGEKYGLTRFLEAAVEFCAKIDFDFLTGKKFLKQLKSFKMTEDLRIYSKFSNIDMKTRYAIAMKRVQHLEMNRRKLENSQTVEDDYKIPLS</sequence>